<dbReference type="Pfam" id="PF00940">
    <property type="entry name" value="RNA_pol"/>
    <property type="match status" value="1"/>
</dbReference>
<proteinExistence type="inferred from homology"/>
<dbReference type="PANTHER" id="PTHR10102:SF0">
    <property type="entry name" value="DNA-DIRECTED RNA POLYMERASE, MITOCHONDRIAL"/>
    <property type="match status" value="1"/>
</dbReference>
<evidence type="ECO:0000313" key="11">
    <source>
        <dbReference type="EMBL" id="GMT04290.1"/>
    </source>
</evidence>
<evidence type="ECO:0000256" key="5">
    <source>
        <dbReference type="ARBA" id="ARBA00022695"/>
    </source>
</evidence>
<accession>A0AAV5UDS3</accession>
<keyword evidence="6" id="KW-0809">Transit peptide</keyword>
<dbReference type="InterPro" id="IPR002092">
    <property type="entry name" value="DNA-dir_Rpol_phage-type"/>
</dbReference>
<dbReference type="GO" id="GO:0003899">
    <property type="term" value="F:DNA-directed RNA polymerase activity"/>
    <property type="evidence" value="ECO:0007669"/>
    <property type="project" value="UniProtKB-EC"/>
</dbReference>
<evidence type="ECO:0000256" key="7">
    <source>
        <dbReference type="ARBA" id="ARBA00023163"/>
    </source>
</evidence>
<evidence type="ECO:0000256" key="6">
    <source>
        <dbReference type="ARBA" id="ARBA00022946"/>
    </source>
</evidence>
<evidence type="ECO:0000259" key="10">
    <source>
        <dbReference type="SMART" id="SM01311"/>
    </source>
</evidence>
<dbReference type="Gene3D" id="1.10.287.280">
    <property type="match status" value="1"/>
</dbReference>
<dbReference type="PROSITE" id="PS00489">
    <property type="entry name" value="RNA_POL_PHAGE_2"/>
    <property type="match status" value="1"/>
</dbReference>
<dbReference type="InterPro" id="IPR037159">
    <property type="entry name" value="RNA_POL_N_sf"/>
</dbReference>
<comment type="caution">
    <text evidence="11">The sequence shown here is derived from an EMBL/GenBank/DDBJ whole genome shotgun (WGS) entry which is preliminary data.</text>
</comment>
<gene>
    <name evidence="11" type="ORF">PENTCL1PPCAC_26464</name>
</gene>
<dbReference type="EC" id="2.7.7.6" evidence="2 9"/>
<organism evidence="11 12">
    <name type="scientific">Pristionchus entomophagus</name>
    <dbReference type="NCBI Taxonomy" id="358040"/>
    <lineage>
        <taxon>Eukaryota</taxon>
        <taxon>Metazoa</taxon>
        <taxon>Ecdysozoa</taxon>
        <taxon>Nematoda</taxon>
        <taxon>Chromadorea</taxon>
        <taxon>Rhabditida</taxon>
        <taxon>Rhabditina</taxon>
        <taxon>Diplogasteromorpha</taxon>
        <taxon>Diplogasteroidea</taxon>
        <taxon>Neodiplogasteridae</taxon>
        <taxon>Pristionchus</taxon>
    </lineage>
</organism>
<keyword evidence="12" id="KW-1185">Reference proteome</keyword>
<feature type="domain" description="DNA-directed RNA polymerase N-terminal" evidence="10">
    <location>
        <begin position="283"/>
        <end position="597"/>
    </location>
</feature>
<dbReference type="SUPFAM" id="SSF56672">
    <property type="entry name" value="DNA/RNA polymerases"/>
    <property type="match status" value="1"/>
</dbReference>
<keyword evidence="4 9" id="KW-0808">Transferase</keyword>
<comment type="catalytic activity">
    <reaction evidence="8 9">
        <text>RNA(n) + a ribonucleoside 5'-triphosphate = RNA(n+1) + diphosphate</text>
        <dbReference type="Rhea" id="RHEA:21248"/>
        <dbReference type="Rhea" id="RHEA-COMP:14527"/>
        <dbReference type="Rhea" id="RHEA-COMP:17342"/>
        <dbReference type="ChEBI" id="CHEBI:33019"/>
        <dbReference type="ChEBI" id="CHEBI:61557"/>
        <dbReference type="ChEBI" id="CHEBI:140395"/>
        <dbReference type="EC" id="2.7.7.6"/>
    </reaction>
</comment>
<name>A0AAV5UDS3_9BILA</name>
<dbReference type="EMBL" id="BTSX01000006">
    <property type="protein sequence ID" value="GMT04290.1"/>
    <property type="molecule type" value="Genomic_DNA"/>
</dbReference>
<evidence type="ECO:0000256" key="3">
    <source>
        <dbReference type="ARBA" id="ARBA00022478"/>
    </source>
</evidence>
<keyword evidence="3 9" id="KW-0240">DNA-directed RNA polymerase</keyword>
<evidence type="ECO:0000313" key="12">
    <source>
        <dbReference type="Proteomes" id="UP001432027"/>
    </source>
</evidence>
<dbReference type="Gene3D" id="1.10.150.20">
    <property type="entry name" value="5' to 3' exonuclease, C-terminal subdomain"/>
    <property type="match status" value="1"/>
</dbReference>
<dbReference type="FunFam" id="1.10.287.280:FF:000001">
    <property type="entry name" value="DNA-directed RNA polymerase"/>
    <property type="match status" value="1"/>
</dbReference>
<reference evidence="11" key="1">
    <citation type="submission" date="2023-10" db="EMBL/GenBank/DDBJ databases">
        <title>Genome assembly of Pristionchus species.</title>
        <authorList>
            <person name="Yoshida K."/>
            <person name="Sommer R.J."/>
        </authorList>
    </citation>
    <scope>NUCLEOTIDE SEQUENCE</scope>
    <source>
        <strain evidence="11">RS0144</strain>
    </source>
</reference>
<evidence type="ECO:0000256" key="2">
    <source>
        <dbReference type="ARBA" id="ARBA00012418"/>
    </source>
</evidence>
<comment type="function">
    <text evidence="9">DNA-dependent RNA polymerase catalyzes the transcription of DNA into RNA using the four ribonucleoside triphosphates as substrates.</text>
</comment>
<evidence type="ECO:0000256" key="9">
    <source>
        <dbReference type="RuleBase" id="RU003805"/>
    </source>
</evidence>
<dbReference type="GO" id="GO:0001018">
    <property type="term" value="F:mitochondrial promoter sequence-specific DNA binding"/>
    <property type="evidence" value="ECO:0007669"/>
    <property type="project" value="TreeGrafter"/>
</dbReference>
<dbReference type="AlphaFoldDB" id="A0AAV5UDS3"/>
<sequence length="1121" mass="127622">QFCMLGLFSRSLTRNRSVSAVSTVSKVEKKKITRNDGEVKQKKKTIKKWEDSVLDRLQKELKEDGARYSRIQERRGSHAQLMRFAMKGDVAGIASLAEATSRLRVALKWIQEERDQGCDVDMLMSLCLLVSSRIIGGEGGNGSMEARTTVNGLANLVSSLKNTRPGEDTKASLVLVWDCLHSIGDETVDETLKEIQPKMIKLIRDINLTSSRIMMNEDERNRVMNRIGEWNIREMRDKKMEDQYDKKLSLVDRLRSPVSSGDYLGNPYSIEGLDKDELMKKFDRQMKRDSRPWLEVPNVFLTKNRSLCSAEELIDSWGWKKEIEKMIKSKLAKTGQYHIKSVMATMDVSEASEGLYKAVLSALGQGQALLSLGSFQQSLALPILDLSHSTFITAHRISDEKVMSSIFSDYSRYFTDSSISRVHSHREWWNECARKGGMDPSFDTPLHTFDTVSIRIFGDFLMDVVFEACQFPHGPRGAKSLAFSTRNITEEEESLINEEGRISSTKMLVINSSLVKLLSHHQFRNLVFPSWQLPMEVPPRPWLDRGLAGPLYTTQNASVVRDLPEFPRFDMSYEMRSRLKHKGQARPVFDALNCLGSTGWTINRPVLDVLKKLFVMSNDAEKKEMLAELSIPTKGDTVSIPDPMIMVGNTDDKEKWRQFYRLKKGAVKERNESNSLWYWMLYRLVLAEYFSSSTLFFPHNMDFRGRVYPISPLLNHMGDDVNRSILKFARGKELGERGLSWLKLHCINLTGKLKRQSVEERMKVAEESVEKMIDSADRPLDGCGWWMESEEPWQTLSACIELRDALRSPYPQLFVSHLPIHQDGSCNGLQHYAALGRDRGGGSEVNLVPAPSPSDVYSSVAVRVEEKRKIDEENRIEIALRLREKMKESVPRKVIKQTVMTTVYGVTMYGAVLQIKRQLKALGIEGAESTEFSSYLAKHTFASLSDAFASSMQLKDWLRQCARGIGGELMSPVEWVTPLGLPVMQPYTQHSRRKGKLVMLPITSKQENAYPPNLVHSLDSTHMMLTALHVAHRGLTFAAVHDCFWTHAADVDVMGVVCREQFVALHQEDLVRGFSDQMKKAYLPFVSDEEDKKKFDDLFSPKVEPGELDIREVLKSVYFFS</sequence>
<feature type="non-terminal residue" evidence="11">
    <location>
        <position position="1"/>
    </location>
</feature>
<dbReference type="Proteomes" id="UP001432027">
    <property type="component" value="Unassembled WGS sequence"/>
</dbReference>
<keyword evidence="7 9" id="KW-0804">Transcription</keyword>
<dbReference type="InterPro" id="IPR043502">
    <property type="entry name" value="DNA/RNA_pol_sf"/>
</dbReference>
<dbReference type="GO" id="GO:0034245">
    <property type="term" value="C:mitochondrial DNA-directed RNA polymerase complex"/>
    <property type="evidence" value="ECO:0007669"/>
    <property type="project" value="TreeGrafter"/>
</dbReference>
<dbReference type="Gene3D" id="1.10.1320.10">
    <property type="entry name" value="DNA-directed RNA polymerase, N-terminal domain"/>
    <property type="match status" value="1"/>
</dbReference>
<dbReference type="InterPro" id="IPR029262">
    <property type="entry name" value="RPOL_N"/>
</dbReference>
<dbReference type="SMART" id="SM01311">
    <property type="entry name" value="RPOL_N"/>
    <property type="match status" value="1"/>
</dbReference>
<evidence type="ECO:0000256" key="8">
    <source>
        <dbReference type="ARBA" id="ARBA00048552"/>
    </source>
</evidence>
<dbReference type="PROSITE" id="PS00900">
    <property type="entry name" value="RNA_POL_PHAGE_1"/>
    <property type="match status" value="1"/>
</dbReference>
<dbReference type="InterPro" id="IPR046950">
    <property type="entry name" value="DNA-dir_Rpol_C_phage-type"/>
</dbReference>
<keyword evidence="5 9" id="KW-0548">Nucleotidyltransferase</keyword>
<protein>
    <recommendedName>
        <fullName evidence="2 9">DNA-directed RNA polymerase</fullName>
        <ecNumber evidence="2 9">2.7.7.6</ecNumber>
    </recommendedName>
</protein>
<evidence type="ECO:0000256" key="4">
    <source>
        <dbReference type="ARBA" id="ARBA00022679"/>
    </source>
</evidence>
<evidence type="ECO:0000256" key="1">
    <source>
        <dbReference type="ARBA" id="ARBA00009493"/>
    </source>
</evidence>
<dbReference type="PANTHER" id="PTHR10102">
    <property type="entry name" value="DNA-DIRECTED RNA POLYMERASE, MITOCHONDRIAL"/>
    <property type="match status" value="1"/>
</dbReference>
<comment type="similarity">
    <text evidence="1 9">Belongs to the phage and mitochondrial RNA polymerase family.</text>
</comment>
<dbReference type="GO" id="GO:0006390">
    <property type="term" value="P:mitochondrial transcription"/>
    <property type="evidence" value="ECO:0007669"/>
    <property type="project" value="TreeGrafter"/>
</dbReference>